<sequence length="159" mass="17254">MAQLLPSDGTGKDERIPLTTPYLDPEIDIIATTHVKASVTKRAPVVSKLGPRVIPPDLSRAPAELRAKRRDPRPSIGVADVAQQNELLEMVPEAFGCGDVPCECHSCNTPASLLRKTGSCSPQIIPQLEPPHRFNKASGASYLNTRVATIHLIPLIFFE</sequence>
<name>A0A8K1GJU6_9PASS</name>
<reference evidence="1" key="1">
    <citation type="submission" date="2019-04" db="EMBL/GenBank/DDBJ databases">
        <title>Genome assembly of Zosterops borbonicus 15179.</title>
        <authorList>
            <person name="Leroy T."/>
            <person name="Anselmetti Y."/>
            <person name="Tilak M.-K."/>
            <person name="Nabholz B."/>
        </authorList>
    </citation>
    <scope>NUCLEOTIDE SEQUENCE</scope>
    <source>
        <strain evidence="1">HGM_15179</strain>
        <tissue evidence="1">Muscle</tissue>
    </source>
</reference>
<organism evidence="1 2">
    <name type="scientific">Zosterops borbonicus</name>
    <dbReference type="NCBI Taxonomy" id="364589"/>
    <lineage>
        <taxon>Eukaryota</taxon>
        <taxon>Metazoa</taxon>
        <taxon>Chordata</taxon>
        <taxon>Craniata</taxon>
        <taxon>Vertebrata</taxon>
        <taxon>Euteleostomi</taxon>
        <taxon>Archelosauria</taxon>
        <taxon>Archosauria</taxon>
        <taxon>Dinosauria</taxon>
        <taxon>Saurischia</taxon>
        <taxon>Theropoda</taxon>
        <taxon>Coelurosauria</taxon>
        <taxon>Aves</taxon>
        <taxon>Neognathae</taxon>
        <taxon>Neoaves</taxon>
        <taxon>Telluraves</taxon>
        <taxon>Australaves</taxon>
        <taxon>Passeriformes</taxon>
        <taxon>Sylvioidea</taxon>
        <taxon>Zosteropidae</taxon>
        <taxon>Zosterops</taxon>
    </lineage>
</organism>
<keyword evidence="2" id="KW-1185">Reference proteome</keyword>
<evidence type="ECO:0000313" key="2">
    <source>
        <dbReference type="Proteomes" id="UP000796761"/>
    </source>
</evidence>
<comment type="caution">
    <text evidence="1">The sequence shown here is derived from an EMBL/GenBank/DDBJ whole genome shotgun (WGS) entry which is preliminary data.</text>
</comment>
<accession>A0A8K1GJU6</accession>
<dbReference type="AlphaFoldDB" id="A0A8K1GJU6"/>
<evidence type="ECO:0000313" key="1">
    <source>
        <dbReference type="EMBL" id="TRZ20271.1"/>
    </source>
</evidence>
<gene>
    <name evidence="1" type="ORF">HGM15179_006856</name>
</gene>
<dbReference type="Proteomes" id="UP000796761">
    <property type="component" value="Unassembled WGS sequence"/>
</dbReference>
<dbReference type="EMBL" id="SWJQ01000156">
    <property type="protein sequence ID" value="TRZ20271.1"/>
    <property type="molecule type" value="Genomic_DNA"/>
</dbReference>
<protein>
    <submittedName>
        <fullName evidence="1">Uncharacterized protein</fullName>
    </submittedName>
</protein>
<proteinExistence type="predicted"/>